<keyword evidence="7" id="KW-0118">Viral capsid assembly</keyword>
<evidence type="ECO:0000256" key="10">
    <source>
        <dbReference type="ARBA" id="ARBA00023296"/>
    </source>
</evidence>
<evidence type="ECO:0000313" key="12">
    <source>
        <dbReference type="Proteomes" id="UP000240674"/>
    </source>
</evidence>
<reference evidence="11 12" key="1">
    <citation type="submission" date="2017-10" db="EMBL/GenBank/DDBJ databases">
        <title>Complete genome sequence of Escherichia coli bacteriophage PGT2.</title>
        <authorList>
            <person name="Kulikov E.E."/>
            <person name="Golomidova A.K."/>
            <person name="Kudryavtseva A.V."/>
            <person name="Letarov A.V."/>
        </authorList>
    </citation>
    <scope>NUCLEOTIDE SEQUENCE [LARGE SCALE GENOMIC DNA]</scope>
</reference>
<keyword evidence="5" id="KW-1188">Viral release from host cell</keyword>
<keyword evidence="12" id="KW-1185">Reference proteome</keyword>
<dbReference type="Proteomes" id="UP000240674">
    <property type="component" value="Segment"/>
</dbReference>
<organism evidence="11 12">
    <name type="scientific">Escherichia phage PGT2</name>
    <dbReference type="NCBI Taxonomy" id="2047782"/>
    <lineage>
        <taxon>Viruses</taxon>
        <taxon>Duplodnaviria</taxon>
        <taxon>Heunggongvirae</taxon>
        <taxon>Uroviricota</taxon>
        <taxon>Caudoviricetes</taxon>
        <taxon>Autographivirales</taxon>
        <taxon>Autonotataviridae</taxon>
        <taxon>Ermolevavirus</taxon>
        <taxon>Ermolevavirus PGT2</taxon>
    </lineage>
</organism>
<dbReference type="InterPro" id="IPR020991">
    <property type="entry name" value="Connector_podovirus"/>
</dbReference>
<evidence type="ECO:0000256" key="9">
    <source>
        <dbReference type="ARBA" id="ARBA00023219"/>
    </source>
</evidence>
<evidence type="ECO:0000256" key="6">
    <source>
        <dbReference type="ARBA" id="ARBA00022844"/>
    </source>
</evidence>
<evidence type="ECO:0000256" key="5">
    <source>
        <dbReference type="ARBA" id="ARBA00022612"/>
    </source>
</evidence>
<dbReference type="GO" id="GO:0044423">
    <property type="term" value="C:virion component"/>
    <property type="evidence" value="ECO:0007669"/>
    <property type="project" value="UniProtKB-KW"/>
</dbReference>
<dbReference type="GO" id="GO:0099002">
    <property type="term" value="P:symbiont genome ejection through host cell envelope, short tail mechanism"/>
    <property type="evidence" value="ECO:0007669"/>
    <property type="project" value="UniProtKB-KW"/>
</dbReference>
<comment type="subcellular location">
    <subcellularLocation>
        <location evidence="2">Virion</location>
    </subcellularLocation>
</comment>
<evidence type="ECO:0000256" key="3">
    <source>
        <dbReference type="ARBA" id="ARBA00022470"/>
    </source>
</evidence>
<evidence type="ECO:0000256" key="7">
    <source>
        <dbReference type="ARBA" id="ARBA00022950"/>
    </source>
</evidence>
<keyword evidence="4" id="KW-1162">Viral penetration into host cytoplasm</keyword>
<gene>
    <name evidence="11" type="ORF">PGT2_g00032</name>
</gene>
<accession>A0A2D2W328</accession>
<keyword evidence="6" id="KW-0946">Virion</keyword>
<sequence length="517" mass="57807">MTNADNAVQSTVTAPSRWTELDGQRRSLVRRWESYSIYTIPYICPDENYQQDTDEMTHDFQAVGAQAVNSLANKIMLALFAPSRPFFKLDPDDDTKEELMKVGIDPDALKDVFSSLELQSAKLLDTKNFRPVMFEIIKSLIVTGNSLMDLGNEVAYVRVRDFVVKRDYYGRPCEIMIKTCLKFEQLTMDVQESCQQKKPHGYTPDTKVDVYRWYKVDETGKRMKMTYWIDDLSLEDGKYQGDWKREDCPVRPLTWCLTANADYGTGLVEEYAGDFAALSTMSTSFVQGSVLASEFRWLSNPAGMTQPEDVRDSNNGAVIPGVEGDLSLISAGQGMGQTLQMMMNGMDIYTRRISQGFLMMSGVTRDAERVTAEEIRMQANELENSLGGAYSRLAIDMQLPIANWLLDMQDLSIKGVKMNVSIVTGLNALSRNGDLDNLNAAVGNITAMYQMPPLAMRLLKMDAVISDIMAGHGLLAARYVKTQAEVAQEEQQAQQQALAQQGAANVVDQATMPQQPM</sequence>
<comment type="function">
    <text evidence="1">Forms the portal vertex of the capsid. This portal plays critical roles in head assembly, genome packaging, neck/tail attachment, and genome ejection. The portal protein multimerizes as a single ring-shaped homododecamer arranged around a central channel.</text>
</comment>
<proteinExistence type="predicted"/>
<evidence type="ECO:0000313" key="11">
    <source>
        <dbReference type="EMBL" id="ATS92450.1"/>
    </source>
</evidence>
<evidence type="ECO:0000256" key="1">
    <source>
        <dbReference type="ARBA" id="ARBA00003421"/>
    </source>
</evidence>
<protein>
    <submittedName>
        <fullName evidence="11">Head-to-tail joining protein</fullName>
    </submittedName>
</protein>
<dbReference type="EMBL" id="MG201401">
    <property type="protein sequence ID" value="ATS92450.1"/>
    <property type="molecule type" value="Genomic_DNA"/>
</dbReference>
<evidence type="ECO:0000256" key="8">
    <source>
        <dbReference type="ARBA" id="ARBA00023009"/>
    </source>
</evidence>
<keyword evidence="8" id="KW-1171">Viral genome ejection through host cell envelope</keyword>
<evidence type="ECO:0000256" key="2">
    <source>
        <dbReference type="ARBA" id="ARBA00004328"/>
    </source>
</evidence>
<dbReference type="Pfam" id="PF12236">
    <property type="entry name" value="Head-tail_con"/>
    <property type="match status" value="1"/>
</dbReference>
<keyword evidence="3" id="KW-1244">Viral short tail ejection system</keyword>
<name>A0A2D2W328_9CAUD</name>
<evidence type="ECO:0000256" key="4">
    <source>
        <dbReference type="ARBA" id="ARBA00022595"/>
    </source>
</evidence>
<keyword evidence="9" id="KW-0231">Viral genome packaging</keyword>
<keyword evidence="10" id="KW-1160">Virus entry into host cell</keyword>